<protein>
    <recommendedName>
        <fullName evidence="2">CCHC-type domain-containing protein</fullName>
    </recommendedName>
</protein>
<evidence type="ECO:0000256" key="1">
    <source>
        <dbReference type="PROSITE-ProRule" id="PRU00047"/>
    </source>
</evidence>
<dbReference type="SUPFAM" id="SSF57756">
    <property type="entry name" value="Retrovirus zinc finger-like domains"/>
    <property type="match status" value="1"/>
</dbReference>
<organism evidence="3 4">
    <name type="scientific">Triplophysa rosa</name>
    <name type="common">Cave loach</name>
    <dbReference type="NCBI Taxonomy" id="992332"/>
    <lineage>
        <taxon>Eukaryota</taxon>
        <taxon>Metazoa</taxon>
        <taxon>Chordata</taxon>
        <taxon>Craniata</taxon>
        <taxon>Vertebrata</taxon>
        <taxon>Euteleostomi</taxon>
        <taxon>Actinopterygii</taxon>
        <taxon>Neopterygii</taxon>
        <taxon>Teleostei</taxon>
        <taxon>Ostariophysi</taxon>
        <taxon>Cypriniformes</taxon>
        <taxon>Nemacheilidae</taxon>
        <taxon>Triplophysa</taxon>
    </lineage>
</organism>
<dbReference type="GO" id="GO:0003676">
    <property type="term" value="F:nucleic acid binding"/>
    <property type="evidence" value="ECO:0007669"/>
    <property type="project" value="InterPro"/>
</dbReference>
<dbReference type="Pfam" id="PF14223">
    <property type="entry name" value="Retrotran_gag_2"/>
    <property type="match status" value="1"/>
</dbReference>
<dbReference type="Proteomes" id="UP001059041">
    <property type="component" value="Unassembled WGS sequence"/>
</dbReference>
<accession>A0A9W7W9M6</accession>
<keyword evidence="4" id="KW-1185">Reference proteome</keyword>
<reference evidence="3" key="1">
    <citation type="submission" date="2021-02" db="EMBL/GenBank/DDBJ databases">
        <title>Comparative genomics reveals that relaxation of natural selection precedes convergent phenotypic evolution of cavefish.</title>
        <authorList>
            <person name="Peng Z."/>
        </authorList>
    </citation>
    <scope>NUCLEOTIDE SEQUENCE</scope>
    <source>
        <tissue evidence="3">Muscle</tissue>
    </source>
</reference>
<comment type="caution">
    <text evidence="3">The sequence shown here is derived from an EMBL/GenBank/DDBJ whole genome shotgun (WGS) entry which is preliminary data.</text>
</comment>
<dbReference type="PANTHER" id="PTHR47481:SF31">
    <property type="entry name" value="OS01G0873500 PROTEIN"/>
    <property type="match status" value="1"/>
</dbReference>
<dbReference type="AlphaFoldDB" id="A0A9W7W9M6"/>
<keyword evidence="1" id="KW-0863">Zinc-finger</keyword>
<dbReference type="GO" id="GO:0008270">
    <property type="term" value="F:zinc ion binding"/>
    <property type="evidence" value="ECO:0007669"/>
    <property type="project" value="UniProtKB-KW"/>
</dbReference>
<dbReference type="PROSITE" id="PS50158">
    <property type="entry name" value="ZF_CCHC"/>
    <property type="match status" value="1"/>
</dbReference>
<dbReference type="Pfam" id="PF00098">
    <property type="entry name" value="zf-CCHC"/>
    <property type="match status" value="1"/>
</dbReference>
<keyword evidence="1" id="KW-0862">Zinc</keyword>
<feature type="domain" description="CCHC-type" evidence="2">
    <location>
        <begin position="231"/>
        <end position="246"/>
    </location>
</feature>
<dbReference type="PANTHER" id="PTHR47481">
    <property type="match status" value="1"/>
</dbReference>
<keyword evidence="1" id="KW-0479">Metal-binding</keyword>
<sequence length="425" mass="48411">MSALTGYGPRREVGNRWNKLCFDGDEKNYELWETKFLGHLRLLGLKQIILRAPHADDEEDDDDKNEEAYAELIQFLDDKSLSLVMREAVDDGRKALQILRDYYAGNGKPRVVNLYTELTSLQKAANETVTDYILRAETAITALRNAGETLSDGLLIAMILKGLPYSFKPFAIYVTQCDADLTFAQFKTKLRSFESTEKFHTSSSDDNVMRASASAPDIRGRERVADGDITCYSCGQRGHKSRACPNQRRKRQWCSYCKSPTHKDTSCKDTSCRRKKRDNVKQATDKDKDDHAFAFKISDCQIYGLQRKGLMVDTGATSHIITDIRNFKEFDDKFHAEKHCIEEGRQVRTTLKKALYIPSYPQNIFSVKAATANGASINFMEGCDELIHKDGTKFDIQQYNRLYYLNTSNAANPILYANREKTKPL</sequence>
<evidence type="ECO:0000313" key="4">
    <source>
        <dbReference type="Proteomes" id="UP001059041"/>
    </source>
</evidence>
<evidence type="ECO:0000259" key="2">
    <source>
        <dbReference type="PROSITE" id="PS50158"/>
    </source>
</evidence>
<dbReference type="InterPro" id="IPR036875">
    <property type="entry name" value="Znf_CCHC_sf"/>
</dbReference>
<dbReference type="EMBL" id="JAFHDT010000067">
    <property type="protein sequence ID" value="KAI7790594.1"/>
    <property type="molecule type" value="Genomic_DNA"/>
</dbReference>
<gene>
    <name evidence="3" type="ORF">IRJ41_015031</name>
</gene>
<dbReference type="CDD" id="cd20335">
    <property type="entry name" value="BRcat_RBR"/>
    <property type="match status" value="1"/>
</dbReference>
<name>A0A9W7W9M6_TRIRA</name>
<dbReference type="InterPro" id="IPR001878">
    <property type="entry name" value="Znf_CCHC"/>
</dbReference>
<proteinExistence type="predicted"/>
<dbReference type="Gene3D" id="4.10.60.10">
    <property type="entry name" value="Zinc finger, CCHC-type"/>
    <property type="match status" value="1"/>
</dbReference>
<evidence type="ECO:0000313" key="3">
    <source>
        <dbReference type="EMBL" id="KAI7790594.1"/>
    </source>
</evidence>
<dbReference type="SMART" id="SM00343">
    <property type="entry name" value="ZnF_C2HC"/>
    <property type="match status" value="2"/>
</dbReference>